<accession>A0A412PI08</accession>
<sequence>MGLISTALLSASSTLSDSWKEYFYCDAIPSDVFVVKGIKRNSGGFFSGNKGSDNIITDGSVIAVADGQAMIIVEQGQIVDICAEPGEFKYDSSTQPSVFTGSLGEGVKRMFEEFGRRFTFGGQPAADQRIYYVNTKELVGVKYGTPSPIPFRVVDARAGIDIDVSMKCFGEYSLHVCDPVLFYTNVCGNVSDSYKLSDLNDQLRTELLTALQPAFGKLSEQGIRYSQIPAHTTELAAALNEELSSKWREKRGIEIVSFGVSSIKADEADEEMLKQMQRNAAYTDTNLAAATLVGAQAQAMQDAAKNANGAAMGFVGMNAAQSAGGINANALYQSGQAQKATNSGDKWFCPECGNENHSNFCSHCGTKKPE</sequence>
<dbReference type="Proteomes" id="UP000284731">
    <property type="component" value="Unassembled WGS sequence"/>
</dbReference>
<evidence type="ECO:0000313" key="2">
    <source>
        <dbReference type="EMBL" id="RGT57799.1"/>
    </source>
</evidence>
<proteinExistence type="predicted"/>
<comment type="caution">
    <text evidence="2">The sequence shown here is derived from an EMBL/GenBank/DDBJ whole genome shotgun (WGS) entry which is preliminary data.</text>
</comment>
<organism evidence="2 3">
    <name type="scientific">Solobacterium moorei</name>
    <dbReference type="NCBI Taxonomy" id="102148"/>
    <lineage>
        <taxon>Bacteria</taxon>
        <taxon>Bacillati</taxon>
        <taxon>Bacillota</taxon>
        <taxon>Erysipelotrichia</taxon>
        <taxon>Erysipelotrichales</taxon>
        <taxon>Erysipelotrichaceae</taxon>
        <taxon>Solobacterium</taxon>
    </lineage>
</organism>
<protein>
    <submittedName>
        <fullName evidence="2">SPFH domain-containing protein</fullName>
    </submittedName>
</protein>
<dbReference type="InterPro" id="IPR033880">
    <property type="entry name" value="SPFH_YdjI"/>
</dbReference>
<dbReference type="EMBL" id="QRWX01000001">
    <property type="protein sequence ID" value="RGT57799.1"/>
    <property type="molecule type" value="Genomic_DNA"/>
</dbReference>
<gene>
    <name evidence="2" type="ORF">DWX20_01745</name>
</gene>
<feature type="domain" description="SPFH" evidence="1">
    <location>
        <begin position="53"/>
        <end position="276"/>
    </location>
</feature>
<dbReference type="Pfam" id="PF13421">
    <property type="entry name" value="Band_7_1"/>
    <property type="match status" value="1"/>
</dbReference>
<dbReference type="PANTHER" id="PTHR37826">
    <property type="entry name" value="FLOTILLIN BAND_7_5 DOMAIN PROTEIN"/>
    <property type="match status" value="1"/>
</dbReference>
<evidence type="ECO:0000259" key="1">
    <source>
        <dbReference type="Pfam" id="PF13421"/>
    </source>
</evidence>
<dbReference type="RefSeq" id="WP_118764244.1">
    <property type="nucleotide sequence ID" value="NZ_CABJCF010000001.1"/>
</dbReference>
<name>A0A412PI08_9FIRM</name>
<dbReference type="AlphaFoldDB" id="A0A412PI08"/>
<dbReference type="CDD" id="cd03408">
    <property type="entry name" value="SPFH_like_u1"/>
    <property type="match status" value="1"/>
</dbReference>
<dbReference type="PANTHER" id="PTHR37826:SF2">
    <property type="entry name" value="ZINC-RIBBON DOMAIN-CONTAINING PROTEIN"/>
    <property type="match status" value="1"/>
</dbReference>
<reference evidence="2 3" key="1">
    <citation type="submission" date="2018-08" db="EMBL/GenBank/DDBJ databases">
        <title>A genome reference for cultivated species of the human gut microbiota.</title>
        <authorList>
            <person name="Zou Y."/>
            <person name="Xue W."/>
            <person name="Luo G."/>
        </authorList>
    </citation>
    <scope>NUCLEOTIDE SEQUENCE [LARGE SCALE GENOMIC DNA]</scope>
    <source>
        <strain evidence="2 3">AF18-46</strain>
    </source>
</reference>
<evidence type="ECO:0000313" key="3">
    <source>
        <dbReference type="Proteomes" id="UP000284731"/>
    </source>
</evidence>